<keyword evidence="3" id="KW-1185">Reference proteome</keyword>
<dbReference type="PRINTS" id="PR00081">
    <property type="entry name" value="GDHRDH"/>
</dbReference>
<organism evidence="2 3">
    <name type="scientific">Ferrimonas marina</name>
    <dbReference type="NCBI Taxonomy" id="299255"/>
    <lineage>
        <taxon>Bacteria</taxon>
        <taxon>Pseudomonadati</taxon>
        <taxon>Pseudomonadota</taxon>
        <taxon>Gammaproteobacteria</taxon>
        <taxon>Alteromonadales</taxon>
        <taxon>Ferrimonadaceae</taxon>
        <taxon>Ferrimonas</taxon>
    </lineage>
</organism>
<reference evidence="2 3" key="1">
    <citation type="submission" date="2016-11" db="EMBL/GenBank/DDBJ databases">
        <authorList>
            <person name="Jaros S."/>
            <person name="Januszkiewicz K."/>
            <person name="Wedrychowicz H."/>
        </authorList>
    </citation>
    <scope>NUCLEOTIDE SEQUENCE [LARGE SCALE GENOMIC DNA]</scope>
    <source>
        <strain evidence="2 3">DSM 16917</strain>
    </source>
</reference>
<dbReference type="Gene3D" id="3.40.50.720">
    <property type="entry name" value="NAD(P)-binding Rossmann-like Domain"/>
    <property type="match status" value="1"/>
</dbReference>
<protein>
    <submittedName>
        <fullName evidence="2">NAD(P)-dependent dehydrogenase, short-chain alcohol dehydrogenase family</fullName>
    </submittedName>
</protein>
<sequence length="230" mass="24260">MTQRVLITGANRGIGLAFCHHYLAQGAEVIACCRQPEQAEALLALAESHPHTLSLVGLDLAKPEQLSALCAFVQDQPLDLLISNAGVYGPKGIALGDYQAAPFDEIMQVNVLAPLLLVQALQPHLAPGAKVALLSSKMGSMTDNGSGGAYFYRASKAAVNAIGRSLAVDLAPQQVAVALLHPGWVKTEMGGAHALIDTDTSVQGMSQVIAELNLERSGQFYNYDGQTIGW</sequence>
<dbReference type="STRING" id="299255.SAMN02745129_1938"/>
<dbReference type="InterPro" id="IPR052184">
    <property type="entry name" value="SDR_enzymes"/>
</dbReference>
<evidence type="ECO:0000256" key="1">
    <source>
        <dbReference type="RuleBase" id="RU000363"/>
    </source>
</evidence>
<dbReference type="InterPro" id="IPR036291">
    <property type="entry name" value="NAD(P)-bd_dom_sf"/>
</dbReference>
<dbReference type="Pfam" id="PF00106">
    <property type="entry name" value="adh_short"/>
    <property type="match status" value="1"/>
</dbReference>
<dbReference type="PRINTS" id="PR00080">
    <property type="entry name" value="SDRFAMILY"/>
</dbReference>
<proteinExistence type="inferred from homology"/>
<dbReference type="RefSeq" id="WP_067663145.1">
    <property type="nucleotide sequence ID" value="NZ_FQXG01000002.1"/>
</dbReference>
<name>A0A1M5SB79_9GAMM</name>
<accession>A0A1M5SB79</accession>
<dbReference type="InterPro" id="IPR002347">
    <property type="entry name" value="SDR_fam"/>
</dbReference>
<dbReference type="PANTHER" id="PTHR45458:SF1">
    <property type="entry name" value="SHORT CHAIN DEHYDROGENASE"/>
    <property type="match status" value="1"/>
</dbReference>
<dbReference type="AlphaFoldDB" id="A0A1M5SB79"/>
<dbReference type="GO" id="GO:0016616">
    <property type="term" value="F:oxidoreductase activity, acting on the CH-OH group of donors, NAD or NADP as acceptor"/>
    <property type="evidence" value="ECO:0007669"/>
    <property type="project" value="TreeGrafter"/>
</dbReference>
<gene>
    <name evidence="2" type="ORF">SAMN02745129_1938</name>
</gene>
<dbReference type="SUPFAM" id="SSF51735">
    <property type="entry name" value="NAD(P)-binding Rossmann-fold domains"/>
    <property type="match status" value="1"/>
</dbReference>
<dbReference type="OrthoDB" id="5786478at2"/>
<evidence type="ECO:0000313" key="2">
    <source>
        <dbReference type="EMBL" id="SHH35739.1"/>
    </source>
</evidence>
<comment type="similarity">
    <text evidence="1">Belongs to the short-chain dehydrogenases/reductases (SDR) family.</text>
</comment>
<dbReference type="EMBL" id="FQXG01000002">
    <property type="protein sequence ID" value="SHH35739.1"/>
    <property type="molecule type" value="Genomic_DNA"/>
</dbReference>
<dbReference type="PANTHER" id="PTHR45458">
    <property type="entry name" value="SHORT-CHAIN DEHYDROGENASE/REDUCTASE SDR"/>
    <property type="match status" value="1"/>
</dbReference>
<evidence type="ECO:0000313" key="3">
    <source>
        <dbReference type="Proteomes" id="UP000184268"/>
    </source>
</evidence>
<dbReference type="Proteomes" id="UP000184268">
    <property type="component" value="Unassembled WGS sequence"/>
</dbReference>
<dbReference type="CDD" id="cd05325">
    <property type="entry name" value="carb_red_sniffer_like_SDR_c"/>
    <property type="match status" value="1"/>
</dbReference>